<gene>
    <name evidence="1" type="ORF">CEY00_Acc02984</name>
</gene>
<reference evidence="1 2" key="1">
    <citation type="submission" date="2017-07" db="EMBL/GenBank/DDBJ databases">
        <title>An improved, manually edited Actinidia chinensis var. chinensis (kiwifruit) genome highlights the challenges associated with draft genomes and gene prediction in plants.</title>
        <authorList>
            <person name="Pilkington S."/>
            <person name="Crowhurst R."/>
            <person name="Hilario E."/>
            <person name="Nardozza S."/>
            <person name="Fraser L."/>
            <person name="Peng Y."/>
            <person name="Gunaseelan K."/>
            <person name="Simpson R."/>
            <person name="Tahir J."/>
            <person name="Deroles S."/>
            <person name="Templeton K."/>
            <person name="Luo Z."/>
            <person name="Davy M."/>
            <person name="Cheng C."/>
            <person name="Mcneilage M."/>
            <person name="Scaglione D."/>
            <person name="Liu Y."/>
            <person name="Zhang Q."/>
            <person name="Datson P."/>
            <person name="De Silva N."/>
            <person name="Gardiner S."/>
            <person name="Bassett H."/>
            <person name="Chagne D."/>
            <person name="Mccallum J."/>
            <person name="Dzierzon H."/>
            <person name="Deng C."/>
            <person name="Wang Y.-Y."/>
            <person name="Barron N."/>
            <person name="Manako K."/>
            <person name="Bowen J."/>
            <person name="Foster T."/>
            <person name="Erridge Z."/>
            <person name="Tiffin H."/>
            <person name="Waite C."/>
            <person name="Davies K."/>
            <person name="Grierson E."/>
            <person name="Laing W."/>
            <person name="Kirk R."/>
            <person name="Chen X."/>
            <person name="Wood M."/>
            <person name="Montefiori M."/>
            <person name="Brummell D."/>
            <person name="Schwinn K."/>
            <person name="Catanach A."/>
            <person name="Fullerton C."/>
            <person name="Li D."/>
            <person name="Meiyalaghan S."/>
            <person name="Nieuwenhuizen N."/>
            <person name="Read N."/>
            <person name="Prakash R."/>
            <person name="Hunter D."/>
            <person name="Zhang H."/>
            <person name="Mckenzie M."/>
            <person name="Knabel M."/>
            <person name="Harris A."/>
            <person name="Allan A."/>
            <person name="Chen A."/>
            <person name="Janssen B."/>
            <person name="Plunkett B."/>
            <person name="Dwamena C."/>
            <person name="Voogd C."/>
            <person name="Leif D."/>
            <person name="Lafferty D."/>
            <person name="Souleyre E."/>
            <person name="Varkonyi-Gasic E."/>
            <person name="Gambi F."/>
            <person name="Hanley J."/>
            <person name="Yao J.-L."/>
            <person name="Cheung J."/>
            <person name="David K."/>
            <person name="Warren B."/>
            <person name="Marsh K."/>
            <person name="Snowden K."/>
            <person name="Lin-Wang K."/>
            <person name="Brian L."/>
            <person name="Martinez-Sanchez M."/>
            <person name="Wang M."/>
            <person name="Ileperuma N."/>
            <person name="Macnee N."/>
            <person name="Campin R."/>
            <person name="Mcatee P."/>
            <person name="Drummond R."/>
            <person name="Espley R."/>
            <person name="Ireland H."/>
            <person name="Wu R."/>
            <person name="Atkinson R."/>
            <person name="Karunairetnam S."/>
            <person name="Bulley S."/>
            <person name="Chunkath S."/>
            <person name="Hanley Z."/>
            <person name="Storey R."/>
            <person name="Thrimawithana A."/>
            <person name="Thomson S."/>
            <person name="David C."/>
            <person name="Testolin R."/>
        </authorList>
    </citation>
    <scope>NUCLEOTIDE SEQUENCE [LARGE SCALE GENOMIC DNA]</scope>
    <source>
        <strain evidence="2">cv. Red5</strain>
        <tissue evidence="1">Young leaf</tissue>
    </source>
</reference>
<proteinExistence type="predicted"/>
<dbReference type="PANTHER" id="PTHR47184:SF2">
    <property type="entry name" value="SYMPLEKIN"/>
    <property type="match status" value="1"/>
</dbReference>
<dbReference type="Gramene" id="PSS32684">
    <property type="protein sequence ID" value="PSS32684"/>
    <property type="gene ID" value="CEY00_Acc02984"/>
</dbReference>
<dbReference type="Proteomes" id="UP000241394">
    <property type="component" value="Chromosome LG3"/>
</dbReference>
<evidence type="ECO:0000313" key="2">
    <source>
        <dbReference type="Proteomes" id="UP000241394"/>
    </source>
</evidence>
<organism evidence="1 2">
    <name type="scientific">Actinidia chinensis var. chinensis</name>
    <name type="common">Chinese soft-hair kiwi</name>
    <dbReference type="NCBI Taxonomy" id="1590841"/>
    <lineage>
        <taxon>Eukaryota</taxon>
        <taxon>Viridiplantae</taxon>
        <taxon>Streptophyta</taxon>
        <taxon>Embryophyta</taxon>
        <taxon>Tracheophyta</taxon>
        <taxon>Spermatophyta</taxon>
        <taxon>Magnoliopsida</taxon>
        <taxon>eudicotyledons</taxon>
        <taxon>Gunneridae</taxon>
        <taxon>Pentapetalae</taxon>
        <taxon>asterids</taxon>
        <taxon>Ericales</taxon>
        <taxon>Actinidiaceae</taxon>
        <taxon>Actinidia</taxon>
    </lineage>
</organism>
<dbReference type="OrthoDB" id="1782802at2759"/>
<accession>A0A2R6RRN5</accession>
<dbReference type="PANTHER" id="PTHR47184">
    <property type="entry name" value="PHOSPHATIDYLINOSITOL 3-AND 4-KINASE FAMILY PROTEIN-RELATED"/>
    <property type="match status" value="1"/>
</dbReference>
<protein>
    <submittedName>
        <fullName evidence="1">Nuclear receptor corepressor 1 like</fullName>
    </submittedName>
</protein>
<dbReference type="STRING" id="1590841.A0A2R6RRN5"/>
<comment type="caution">
    <text evidence="1">The sequence shown here is derived from an EMBL/GenBank/DDBJ whole genome shotgun (WGS) entry which is preliminary data.</text>
</comment>
<name>A0A2R6RRN5_ACTCC</name>
<dbReference type="AlphaFoldDB" id="A0A2R6RRN5"/>
<sequence length="237" mass="25333">MPNSNIYLQFLRNCFLYPLLLHMDFLLDAQLSSSNDIENPQGDKELALVAVADNDVICIGVRYESEQALVPLPVCSSDEVQSAKETGFSALPSGVLDVGSLESGIPGLYSVAHSDRLAETLIVPSLMSTDLEDASQEQVSSLSKSPLDFVQSLSTDRSEELGPKAAIIDASSSKSSTAISVGLFAQFVLPKMSAPVMNLADEEKDTLQKLTFTCIVEAYKQIAIAGVSPRVGPMANT</sequence>
<keyword evidence="1" id="KW-0675">Receptor</keyword>
<dbReference type="EMBL" id="NKQK01000003">
    <property type="protein sequence ID" value="PSS32684.1"/>
    <property type="molecule type" value="Genomic_DNA"/>
</dbReference>
<dbReference type="InParanoid" id="A0A2R6RRN5"/>
<evidence type="ECO:0000313" key="1">
    <source>
        <dbReference type="EMBL" id="PSS32684.1"/>
    </source>
</evidence>
<keyword evidence="2" id="KW-1185">Reference proteome</keyword>
<reference evidence="2" key="2">
    <citation type="journal article" date="2018" name="BMC Genomics">
        <title>A manually annotated Actinidia chinensis var. chinensis (kiwifruit) genome highlights the challenges associated with draft genomes and gene prediction in plants.</title>
        <authorList>
            <person name="Pilkington S.M."/>
            <person name="Crowhurst R."/>
            <person name="Hilario E."/>
            <person name="Nardozza S."/>
            <person name="Fraser L."/>
            <person name="Peng Y."/>
            <person name="Gunaseelan K."/>
            <person name="Simpson R."/>
            <person name="Tahir J."/>
            <person name="Deroles S.C."/>
            <person name="Templeton K."/>
            <person name="Luo Z."/>
            <person name="Davy M."/>
            <person name="Cheng C."/>
            <person name="McNeilage M."/>
            <person name="Scaglione D."/>
            <person name="Liu Y."/>
            <person name="Zhang Q."/>
            <person name="Datson P."/>
            <person name="De Silva N."/>
            <person name="Gardiner S.E."/>
            <person name="Bassett H."/>
            <person name="Chagne D."/>
            <person name="McCallum J."/>
            <person name="Dzierzon H."/>
            <person name="Deng C."/>
            <person name="Wang Y.Y."/>
            <person name="Barron L."/>
            <person name="Manako K."/>
            <person name="Bowen J."/>
            <person name="Foster T.M."/>
            <person name="Erridge Z.A."/>
            <person name="Tiffin H."/>
            <person name="Waite C.N."/>
            <person name="Davies K.M."/>
            <person name="Grierson E.P."/>
            <person name="Laing W.A."/>
            <person name="Kirk R."/>
            <person name="Chen X."/>
            <person name="Wood M."/>
            <person name="Montefiori M."/>
            <person name="Brummell D.A."/>
            <person name="Schwinn K.E."/>
            <person name="Catanach A."/>
            <person name="Fullerton C."/>
            <person name="Li D."/>
            <person name="Meiyalaghan S."/>
            <person name="Nieuwenhuizen N."/>
            <person name="Read N."/>
            <person name="Prakash R."/>
            <person name="Hunter D."/>
            <person name="Zhang H."/>
            <person name="McKenzie M."/>
            <person name="Knabel M."/>
            <person name="Harris A."/>
            <person name="Allan A.C."/>
            <person name="Gleave A."/>
            <person name="Chen A."/>
            <person name="Janssen B.J."/>
            <person name="Plunkett B."/>
            <person name="Ampomah-Dwamena C."/>
            <person name="Voogd C."/>
            <person name="Leif D."/>
            <person name="Lafferty D."/>
            <person name="Souleyre E.J.F."/>
            <person name="Varkonyi-Gasic E."/>
            <person name="Gambi F."/>
            <person name="Hanley J."/>
            <person name="Yao J.L."/>
            <person name="Cheung J."/>
            <person name="David K.M."/>
            <person name="Warren B."/>
            <person name="Marsh K."/>
            <person name="Snowden K.C."/>
            <person name="Lin-Wang K."/>
            <person name="Brian L."/>
            <person name="Martinez-Sanchez M."/>
            <person name="Wang M."/>
            <person name="Ileperuma N."/>
            <person name="Macnee N."/>
            <person name="Campin R."/>
            <person name="McAtee P."/>
            <person name="Drummond R.S.M."/>
            <person name="Espley R.V."/>
            <person name="Ireland H.S."/>
            <person name="Wu R."/>
            <person name="Atkinson R.G."/>
            <person name="Karunairetnam S."/>
            <person name="Bulley S."/>
            <person name="Chunkath S."/>
            <person name="Hanley Z."/>
            <person name="Storey R."/>
            <person name="Thrimawithana A.H."/>
            <person name="Thomson S."/>
            <person name="David C."/>
            <person name="Testolin R."/>
            <person name="Huang H."/>
            <person name="Hellens R.P."/>
            <person name="Schaffer R.J."/>
        </authorList>
    </citation>
    <scope>NUCLEOTIDE SEQUENCE [LARGE SCALE GENOMIC DNA]</scope>
    <source>
        <strain evidence="2">cv. Red5</strain>
    </source>
</reference>